<proteinExistence type="predicted"/>
<dbReference type="InterPro" id="IPR012255">
    <property type="entry name" value="ETF_b"/>
</dbReference>
<dbReference type="SUPFAM" id="SSF52402">
    <property type="entry name" value="Adenine nucleotide alpha hydrolases-like"/>
    <property type="match status" value="1"/>
</dbReference>
<dbReference type="CDD" id="cd01714">
    <property type="entry name" value="ETF_beta"/>
    <property type="match status" value="1"/>
</dbReference>
<comment type="caution">
    <text evidence="3">The sequence shown here is derived from an EMBL/GenBank/DDBJ whole genome shotgun (WGS) entry which is preliminary data.</text>
</comment>
<dbReference type="Proteomes" id="UP000782312">
    <property type="component" value="Unassembled WGS sequence"/>
</dbReference>
<dbReference type="PANTHER" id="PTHR21294">
    <property type="entry name" value="ELECTRON TRANSFER FLAVOPROTEIN BETA-SUBUNIT"/>
    <property type="match status" value="1"/>
</dbReference>
<sequence>MDIVVCIKQVQDPDIPPRDFKVDEEKMMVVPPANVPPVISTFDENAVEAAIQLKESKGGKITVVTVGGEKAKDALKKCLAMGCDEAVLLQDQAFDGSDAFGVARALAAAIRKIGAFDLILCGRLSSDWSYGATPLALAEALNLPSVTQLQTIEVKDGGLRCERALADGVEVVDVSTPCLLTISNEMNTPRLPSVKGILTASRKQIPLWKAADLGLDAASVGAAAATMELTRLYKPVFTGQCEFITGETLEEAAANLALRLRADKII</sequence>
<gene>
    <name evidence="3" type="ORF">HYZ11_11155</name>
</gene>
<reference evidence="3" key="1">
    <citation type="submission" date="2020-07" db="EMBL/GenBank/DDBJ databases">
        <title>Huge and variable diversity of episymbiotic CPR bacteria and DPANN archaea in groundwater ecosystems.</title>
        <authorList>
            <person name="He C.Y."/>
            <person name="Keren R."/>
            <person name="Whittaker M."/>
            <person name="Farag I.F."/>
            <person name="Doudna J."/>
            <person name="Cate J.H.D."/>
            <person name="Banfield J.F."/>
        </authorList>
    </citation>
    <scope>NUCLEOTIDE SEQUENCE</scope>
    <source>
        <strain evidence="3">NC_groundwater_763_Ag_S-0.2um_68_21</strain>
    </source>
</reference>
<dbReference type="EMBL" id="JACPUR010000024">
    <property type="protein sequence ID" value="MBI3128152.1"/>
    <property type="molecule type" value="Genomic_DNA"/>
</dbReference>
<evidence type="ECO:0000256" key="1">
    <source>
        <dbReference type="ARBA" id="ARBA00022982"/>
    </source>
</evidence>
<evidence type="ECO:0000313" key="3">
    <source>
        <dbReference type="EMBL" id="MBI3128152.1"/>
    </source>
</evidence>
<dbReference type="GO" id="GO:0009055">
    <property type="term" value="F:electron transfer activity"/>
    <property type="evidence" value="ECO:0007669"/>
    <property type="project" value="InterPro"/>
</dbReference>
<feature type="domain" description="Electron transfer flavoprotein alpha/beta-subunit N-terminal" evidence="2">
    <location>
        <begin position="27"/>
        <end position="217"/>
    </location>
</feature>
<dbReference type="InterPro" id="IPR014729">
    <property type="entry name" value="Rossmann-like_a/b/a_fold"/>
</dbReference>
<name>A0A932HZH9_UNCTE</name>
<evidence type="ECO:0000259" key="2">
    <source>
        <dbReference type="SMART" id="SM00893"/>
    </source>
</evidence>
<dbReference type="PIRSF" id="PIRSF000090">
    <property type="entry name" value="Beta-ETF"/>
    <property type="match status" value="1"/>
</dbReference>
<dbReference type="InterPro" id="IPR014730">
    <property type="entry name" value="ETF_a/b_N"/>
</dbReference>
<organism evidence="3 4">
    <name type="scientific">Tectimicrobiota bacterium</name>
    <dbReference type="NCBI Taxonomy" id="2528274"/>
    <lineage>
        <taxon>Bacteria</taxon>
        <taxon>Pseudomonadati</taxon>
        <taxon>Nitrospinota/Tectimicrobiota group</taxon>
        <taxon>Candidatus Tectimicrobiota</taxon>
    </lineage>
</organism>
<dbReference type="AlphaFoldDB" id="A0A932HZH9"/>
<dbReference type="InterPro" id="IPR033948">
    <property type="entry name" value="ETF_beta_N"/>
</dbReference>
<keyword evidence="1" id="KW-0813">Transport</keyword>
<dbReference type="PANTHER" id="PTHR21294:SF17">
    <property type="entry name" value="PROTEIN FIXA"/>
    <property type="match status" value="1"/>
</dbReference>
<dbReference type="SMART" id="SM00893">
    <property type="entry name" value="ETF"/>
    <property type="match status" value="1"/>
</dbReference>
<dbReference type="Gene3D" id="3.40.50.620">
    <property type="entry name" value="HUPs"/>
    <property type="match status" value="1"/>
</dbReference>
<evidence type="ECO:0000313" key="4">
    <source>
        <dbReference type="Proteomes" id="UP000782312"/>
    </source>
</evidence>
<accession>A0A932HZH9</accession>
<protein>
    <submittedName>
        <fullName evidence="3">Electron transfer flavoprotein subunit beta/FixA family protein</fullName>
    </submittedName>
</protein>
<keyword evidence="1" id="KW-0249">Electron transport</keyword>
<dbReference type="Pfam" id="PF01012">
    <property type="entry name" value="ETF"/>
    <property type="match status" value="1"/>
</dbReference>